<evidence type="ECO:0000256" key="1">
    <source>
        <dbReference type="ARBA" id="ARBA00022737"/>
    </source>
</evidence>
<sequence length="691" mass="80331">MQVENLFTSSLPLRLWCRITMQMQGMNQYGNRGFGGPPQPQRQGGRRGYNRGGFRNSRFDHNNQRNQNNGQGGQRPNNEPVKQPPVVEKQQQPPQKDKPSEVAQPSPAPTPTPPQQPQQQVNRNQQQNQRQQQQQPQQQQQNQRQQQPQPPQQQQNQRQQQTQPPQQQQNQRPQQPQLQQQQQKPHNVQQVKPESQDNVDKAIINNEQKNQGPNISQNPFQKNVNGNFGGSNKQGGTWSQGGQGAPGGSHKQNQNQKPFGSKSGGGPGPARNQQRNSMRGPPQDGKPVQREEQMLANKLKDLVGPLVDLPPIDQTEVKFNGRSRLYIGNLTNDITEEEIIGLFSQFGEAAELFVNKEKNFGFIKMDYRVNAEKAKRELDGQIRNGRTLRVRFAPHNSAVRVKNLPPFVSNELLYRAFEIFGKIERAYVRVDERGKTLGEGVVEFARKPSALAAIRNCTEKCFFLTSSLRPVIVENFEEPDEFDGYPEKNLPKKHPEYMRAREVGPRFSEAGSFEHEYGTRWKQLHELHRQKEEALKKELAAEEEKLEAQMEYAKYEHETELLREQLRQREQDRERQKRSWEMAERAADERRDAERQQLLRQEEELAQRMRLQDDELRRRQQENTLFVQAQRLNSILDRQEQGMFDQQQPMDGGFRDQYDMPRGGYDDMPPQNRGWEGPRLMDDYPNKRRRF</sequence>
<dbReference type="SMART" id="SM00360">
    <property type="entry name" value="RRM"/>
    <property type="match status" value="2"/>
</dbReference>
<evidence type="ECO:0000313" key="7">
    <source>
        <dbReference type="Proteomes" id="UP000837857"/>
    </source>
</evidence>
<dbReference type="SUPFAM" id="SSF54928">
    <property type="entry name" value="RNA-binding domain, RBD"/>
    <property type="match status" value="1"/>
</dbReference>
<feature type="compositionally biased region" description="Polar residues" evidence="4">
    <location>
        <begin position="205"/>
        <end position="226"/>
    </location>
</feature>
<reference evidence="6" key="1">
    <citation type="submission" date="2022-03" db="EMBL/GenBank/DDBJ databases">
        <authorList>
            <person name="Martin H S."/>
        </authorList>
    </citation>
    <scope>NUCLEOTIDE SEQUENCE</scope>
</reference>
<evidence type="ECO:0000256" key="2">
    <source>
        <dbReference type="ARBA" id="ARBA00022884"/>
    </source>
</evidence>
<evidence type="ECO:0000256" key="4">
    <source>
        <dbReference type="SAM" id="MobiDB-lite"/>
    </source>
</evidence>
<gene>
    <name evidence="6" type="ORF">IPOD504_LOCUS17196</name>
</gene>
<dbReference type="CDD" id="cd12333">
    <property type="entry name" value="RRM2_p54nrb_like"/>
    <property type="match status" value="1"/>
</dbReference>
<keyword evidence="2 3" id="KW-0694">RNA-binding</keyword>
<proteinExistence type="predicted"/>
<feature type="region of interest" description="Disordered" evidence="4">
    <location>
        <begin position="646"/>
        <end position="691"/>
    </location>
</feature>
<keyword evidence="7" id="KW-1185">Reference proteome</keyword>
<dbReference type="Gene3D" id="6.10.250.1170">
    <property type="match status" value="1"/>
</dbReference>
<feature type="region of interest" description="Disordered" evidence="4">
    <location>
        <begin position="567"/>
        <end position="593"/>
    </location>
</feature>
<name>A0ABN8J715_9NEOP</name>
<feature type="domain" description="RRM" evidence="5">
    <location>
        <begin position="397"/>
        <end position="478"/>
    </location>
</feature>
<evidence type="ECO:0000259" key="5">
    <source>
        <dbReference type="PROSITE" id="PS50102"/>
    </source>
</evidence>
<feature type="compositionally biased region" description="Low complexity" evidence="4">
    <location>
        <begin position="117"/>
        <end position="191"/>
    </location>
</feature>
<feature type="domain" description="RRM" evidence="5">
    <location>
        <begin position="323"/>
        <end position="395"/>
    </location>
</feature>
<dbReference type="PROSITE" id="PS50102">
    <property type="entry name" value="RRM"/>
    <property type="match status" value="2"/>
</dbReference>
<dbReference type="InterPro" id="IPR035979">
    <property type="entry name" value="RBD_domain_sf"/>
</dbReference>
<keyword evidence="1" id="KW-0677">Repeat</keyword>
<feature type="region of interest" description="Disordered" evidence="4">
    <location>
        <begin position="28"/>
        <end position="289"/>
    </location>
</feature>
<protein>
    <recommendedName>
        <fullName evidence="5">RRM domain-containing protein</fullName>
    </recommendedName>
</protein>
<dbReference type="InterPro" id="IPR012677">
    <property type="entry name" value="Nucleotide-bd_a/b_plait_sf"/>
</dbReference>
<dbReference type="CDD" id="cd12332">
    <property type="entry name" value="RRM1_p54nrb_like"/>
    <property type="match status" value="1"/>
</dbReference>
<feature type="compositionally biased region" description="Low complexity" evidence="4">
    <location>
        <begin position="64"/>
        <end position="94"/>
    </location>
</feature>
<dbReference type="CDD" id="cd12945">
    <property type="entry name" value="NOPS_NONA_like"/>
    <property type="match status" value="1"/>
</dbReference>
<dbReference type="Pfam" id="PF08075">
    <property type="entry name" value="NOPS"/>
    <property type="match status" value="1"/>
</dbReference>
<dbReference type="Proteomes" id="UP000837857">
    <property type="component" value="Chromosome 9"/>
</dbReference>
<organism evidence="6 7">
    <name type="scientific">Iphiclides podalirius</name>
    <name type="common">scarce swallowtail</name>
    <dbReference type="NCBI Taxonomy" id="110791"/>
    <lineage>
        <taxon>Eukaryota</taxon>
        <taxon>Metazoa</taxon>
        <taxon>Ecdysozoa</taxon>
        <taxon>Arthropoda</taxon>
        <taxon>Hexapoda</taxon>
        <taxon>Insecta</taxon>
        <taxon>Pterygota</taxon>
        <taxon>Neoptera</taxon>
        <taxon>Endopterygota</taxon>
        <taxon>Lepidoptera</taxon>
        <taxon>Glossata</taxon>
        <taxon>Ditrysia</taxon>
        <taxon>Papilionoidea</taxon>
        <taxon>Papilionidae</taxon>
        <taxon>Papilioninae</taxon>
        <taxon>Iphiclides</taxon>
    </lineage>
</organism>
<dbReference type="Gene3D" id="3.30.70.330">
    <property type="match status" value="2"/>
</dbReference>
<dbReference type="PANTHER" id="PTHR23189">
    <property type="entry name" value="RNA RECOGNITION MOTIF-CONTAINING"/>
    <property type="match status" value="1"/>
</dbReference>
<feature type="compositionally biased region" description="Pro residues" evidence="4">
    <location>
        <begin position="106"/>
        <end position="116"/>
    </location>
</feature>
<feature type="non-terminal residue" evidence="6">
    <location>
        <position position="691"/>
    </location>
</feature>
<feature type="compositionally biased region" description="Gly residues" evidence="4">
    <location>
        <begin position="227"/>
        <end position="247"/>
    </location>
</feature>
<evidence type="ECO:0000313" key="6">
    <source>
        <dbReference type="EMBL" id="CAH2076243.1"/>
    </source>
</evidence>
<dbReference type="InterPro" id="IPR012975">
    <property type="entry name" value="NOPS"/>
</dbReference>
<accession>A0ABN8J715</accession>
<dbReference type="EMBL" id="OW152821">
    <property type="protein sequence ID" value="CAH2076243.1"/>
    <property type="molecule type" value="Genomic_DNA"/>
</dbReference>
<dbReference type="Pfam" id="PF00076">
    <property type="entry name" value="RRM_1"/>
    <property type="match status" value="2"/>
</dbReference>
<feature type="compositionally biased region" description="Basic and acidic residues" evidence="4">
    <location>
        <begin position="679"/>
        <end position="691"/>
    </location>
</feature>
<evidence type="ECO:0000256" key="3">
    <source>
        <dbReference type="PROSITE-ProRule" id="PRU00176"/>
    </source>
</evidence>
<dbReference type="InterPro" id="IPR000504">
    <property type="entry name" value="RRM_dom"/>
</dbReference>